<reference evidence="6 7" key="1">
    <citation type="submission" date="2019-03" db="EMBL/GenBank/DDBJ databases">
        <authorList>
            <consortium name="Pathogen Informatics"/>
        </authorList>
    </citation>
    <scope>NUCLEOTIDE SEQUENCE [LARGE SCALE GENOMIC DNA]</scope>
    <source>
        <strain evidence="6 7">NCTC9001</strain>
    </source>
</reference>
<evidence type="ECO:0000313" key="7">
    <source>
        <dbReference type="Proteomes" id="UP000372890"/>
    </source>
</evidence>
<evidence type="ECO:0000256" key="1">
    <source>
        <dbReference type="ARBA" id="ARBA00008748"/>
    </source>
</evidence>
<comment type="similarity">
    <text evidence="1">Belongs to the acetokinase family.</text>
</comment>
<dbReference type="InterPro" id="IPR023865">
    <property type="entry name" value="Aliphatic_acid_kinase_CS"/>
</dbReference>
<dbReference type="PROSITE" id="PS01075">
    <property type="entry name" value="ACETATE_KINASE_1"/>
    <property type="match status" value="1"/>
</dbReference>
<dbReference type="GO" id="GO:0005524">
    <property type="term" value="F:ATP binding"/>
    <property type="evidence" value="ECO:0007669"/>
    <property type="project" value="UniProtKB-KW"/>
</dbReference>
<dbReference type="PANTHER" id="PTHR21060:SF21">
    <property type="entry name" value="ACETATE KINASE"/>
    <property type="match status" value="1"/>
</dbReference>
<dbReference type="Pfam" id="PF00871">
    <property type="entry name" value="Acetate_kinase"/>
    <property type="match status" value="1"/>
</dbReference>
<dbReference type="EC" id="2.7.2.15" evidence="6"/>
<dbReference type="GO" id="GO:0006083">
    <property type="term" value="P:acetate metabolic process"/>
    <property type="evidence" value="ECO:0007669"/>
    <property type="project" value="TreeGrafter"/>
</dbReference>
<organism evidence="6 7">
    <name type="scientific">Escherichia coli</name>
    <dbReference type="NCBI Taxonomy" id="562"/>
    <lineage>
        <taxon>Bacteria</taxon>
        <taxon>Pseudomonadati</taxon>
        <taxon>Pseudomonadota</taxon>
        <taxon>Gammaproteobacteria</taxon>
        <taxon>Enterobacterales</taxon>
        <taxon>Enterobacteriaceae</taxon>
        <taxon>Escherichia</taxon>
    </lineage>
</organism>
<dbReference type="PANTHER" id="PTHR21060">
    <property type="entry name" value="ACETATE KINASE"/>
    <property type="match status" value="1"/>
</dbReference>
<keyword evidence="5" id="KW-0067">ATP-binding</keyword>
<dbReference type="SUPFAM" id="SSF53067">
    <property type="entry name" value="Actin-like ATPase domain"/>
    <property type="match status" value="1"/>
</dbReference>
<dbReference type="AlphaFoldDB" id="A0A484YCU0"/>
<proteinExistence type="inferred from homology"/>
<evidence type="ECO:0000256" key="3">
    <source>
        <dbReference type="ARBA" id="ARBA00022741"/>
    </source>
</evidence>
<dbReference type="Proteomes" id="UP000372890">
    <property type="component" value="Unassembled WGS sequence"/>
</dbReference>
<dbReference type="GO" id="GO:0008980">
    <property type="term" value="F:propionate kinase activity"/>
    <property type="evidence" value="ECO:0007669"/>
    <property type="project" value="UniProtKB-EC"/>
</dbReference>
<evidence type="ECO:0000256" key="2">
    <source>
        <dbReference type="ARBA" id="ARBA00022679"/>
    </source>
</evidence>
<sequence>MSLACVLVINCGSSSMKFSVIPQDADQPLLSGLAERLGIDHAVITFKDRDGHKSTVALDDASHQHALKVLFAKLDEQQLLEAINAVGHRVAHGGSDFKRSVLVTDDVIEKVRALSVLALCITLPT</sequence>
<evidence type="ECO:0000256" key="5">
    <source>
        <dbReference type="ARBA" id="ARBA00022840"/>
    </source>
</evidence>
<dbReference type="EMBL" id="CAADIS010000005">
    <property type="protein sequence ID" value="VFS33601.1"/>
    <property type="molecule type" value="Genomic_DNA"/>
</dbReference>
<keyword evidence="2 6" id="KW-0808">Transferase</keyword>
<gene>
    <name evidence="6" type="primary">ackA_2</name>
    <name evidence="6" type="ORF">NCTC9001_04764</name>
</gene>
<dbReference type="InterPro" id="IPR043129">
    <property type="entry name" value="ATPase_NBD"/>
</dbReference>
<dbReference type="GO" id="GO:0008776">
    <property type="term" value="F:acetate kinase activity"/>
    <property type="evidence" value="ECO:0007669"/>
    <property type="project" value="UniProtKB-EC"/>
</dbReference>
<name>A0A484YCU0_ECOLX</name>
<dbReference type="EC" id="2.7.2.1" evidence="6"/>
<dbReference type="Gene3D" id="3.30.420.40">
    <property type="match status" value="1"/>
</dbReference>
<protein>
    <submittedName>
        <fullName evidence="6">Propionate/acetate kinase</fullName>
        <ecNumber evidence="6">2.7.2.1</ecNumber>
        <ecNumber evidence="6">2.7.2.15</ecNumber>
    </submittedName>
</protein>
<keyword evidence="3" id="KW-0547">Nucleotide-binding</keyword>
<dbReference type="GO" id="GO:0005829">
    <property type="term" value="C:cytosol"/>
    <property type="evidence" value="ECO:0007669"/>
    <property type="project" value="TreeGrafter"/>
</dbReference>
<dbReference type="InterPro" id="IPR000890">
    <property type="entry name" value="Aliphatic_acid_kin_short-chain"/>
</dbReference>
<keyword evidence="4 6" id="KW-0418">Kinase</keyword>
<accession>A0A484YCU0</accession>
<evidence type="ECO:0000313" key="6">
    <source>
        <dbReference type="EMBL" id="VFS33601.1"/>
    </source>
</evidence>
<evidence type="ECO:0000256" key="4">
    <source>
        <dbReference type="ARBA" id="ARBA00022777"/>
    </source>
</evidence>